<protein>
    <recommendedName>
        <fullName evidence="4">LisH domain-containing protein</fullName>
    </recommendedName>
</protein>
<organism evidence="2 3">
    <name type="scientific">Diploscapter pachys</name>
    <dbReference type="NCBI Taxonomy" id="2018661"/>
    <lineage>
        <taxon>Eukaryota</taxon>
        <taxon>Metazoa</taxon>
        <taxon>Ecdysozoa</taxon>
        <taxon>Nematoda</taxon>
        <taxon>Chromadorea</taxon>
        <taxon>Rhabditida</taxon>
        <taxon>Rhabditina</taxon>
        <taxon>Rhabditomorpha</taxon>
        <taxon>Rhabditoidea</taxon>
        <taxon>Rhabditidae</taxon>
        <taxon>Diploscapter</taxon>
    </lineage>
</organism>
<name>A0A2A2JLF1_9BILA</name>
<comment type="caution">
    <text evidence="2">The sequence shown here is derived from an EMBL/GenBank/DDBJ whole genome shotgun (WGS) entry which is preliminary data.</text>
</comment>
<evidence type="ECO:0000313" key="3">
    <source>
        <dbReference type="Proteomes" id="UP000218231"/>
    </source>
</evidence>
<feature type="region of interest" description="Disordered" evidence="1">
    <location>
        <begin position="121"/>
        <end position="213"/>
    </location>
</feature>
<proteinExistence type="predicted"/>
<dbReference type="EMBL" id="LIAE01010359">
    <property type="protein sequence ID" value="PAV62514.1"/>
    <property type="molecule type" value="Genomic_DNA"/>
</dbReference>
<sequence>MNKALNGDPYLAKIKNIVMGKINKDSKFDYVRSALHEAIQQILLEEDEPIEKSINDIIRESLVYRFLMNNGYPKTALMMHIEAKTRYPNEDELRNMGLQPDFIRKKINEIPANDRWKIRKLAPSTENHEPSILEKLGKAEDSRKMVEKELDAHRKDQFKKRVESASRRREQLEQFSDQASSSSRSSYYDNEPEKQDMDIDEPSDSERYSWLPTNDNLKTDHVEVEKSPLQAKFFIKFYVIYDIKIPNDYVKE</sequence>
<accession>A0A2A2JLF1</accession>
<reference evidence="2 3" key="1">
    <citation type="journal article" date="2017" name="Curr. Biol.">
        <title>Genome architecture and evolution of a unichromosomal asexual nematode.</title>
        <authorList>
            <person name="Fradin H."/>
            <person name="Zegar C."/>
            <person name="Gutwein M."/>
            <person name="Lucas J."/>
            <person name="Kovtun M."/>
            <person name="Corcoran D."/>
            <person name="Baugh L.R."/>
            <person name="Kiontke K."/>
            <person name="Gunsalus K."/>
            <person name="Fitch D.H."/>
            <person name="Piano F."/>
        </authorList>
    </citation>
    <scope>NUCLEOTIDE SEQUENCE [LARGE SCALE GENOMIC DNA]</scope>
    <source>
        <strain evidence="2">PF1309</strain>
    </source>
</reference>
<feature type="compositionally biased region" description="Basic and acidic residues" evidence="1">
    <location>
        <begin position="126"/>
        <end position="172"/>
    </location>
</feature>
<evidence type="ECO:0000256" key="1">
    <source>
        <dbReference type="SAM" id="MobiDB-lite"/>
    </source>
</evidence>
<dbReference type="AlphaFoldDB" id="A0A2A2JLF1"/>
<keyword evidence="3" id="KW-1185">Reference proteome</keyword>
<evidence type="ECO:0000313" key="2">
    <source>
        <dbReference type="EMBL" id="PAV62514.1"/>
    </source>
</evidence>
<evidence type="ECO:0008006" key="4">
    <source>
        <dbReference type="Google" id="ProtNLM"/>
    </source>
</evidence>
<gene>
    <name evidence="2" type="ORF">WR25_00144</name>
</gene>
<dbReference type="Proteomes" id="UP000218231">
    <property type="component" value="Unassembled WGS sequence"/>
</dbReference>